<dbReference type="EMBL" id="CM042890">
    <property type="protein sequence ID" value="KAI4313071.1"/>
    <property type="molecule type" value="Genomic_DNA"/>
</dbReference>
<organism evidence="1 2">
    <name type="scientific">Melastoma candidum</name>
    <dbReference type="NCBI Taxonomy" id="119954"/>
    <lineage>
        <taxon>Eukaryota</taxon>
        <taxon>Viridiplantae</taxon>
        <taxon>Streptophyta</taxon>
        <taxon>Embryophyta</taxon>
        <taxon>Tracheophyta</taxon>
        <taxon>Spermatophyta</taxon>
        <taxon>Magnoliopsida</taxon>
        <taxon>eudicotyledons</taxon>
        <taxon>Gunneridae</taxon>
        <taxon>Pentapetalae</taxon>
        <taxon>rosids</taxon>
        <taxon>malvids</taxon>
        <taxon>Myrtales</taxon>
        <taxon>Melastomataceae</taxon>
        <taxon>Melastomatoideae</taxon>
        <taxon>Melastomateae</taxon>
        <taxon>Melastoma</taxon>
    </lineage>
</organism>
<proteinExistence type="predicted"/>
<evidence type="ECO:0000313" key="2">
    <source>
        <dbReference type="Proteomes" id="UP001057402"/>
    </source>
</evidence>
<comment type="caution">
    <text evidence="1">The sequence shown here is derived from an EMBL/GenBank/DDBJ whole genome shotgun (WGS) entry which is preliminary data.</text>
</comment>
<name>A0ACB9LP86_9MYRT</name>
<evidence type="ECO:0000313" key="1">
    <source>
        <dbReference type="EMBL" id="KAI4313071.1"/>
    </source>
</evidence>
<accession>A0ACB9LP86</accession>
<sequence>MKTSGTATAPLVKEVRLGNLGLRREAALGEFGFEGSVEAGRHSRGLPIVVNEGEAETRVDRGAVFEEGSQSSLLQRKNARRLRPKLMKLESLPRIRVDVAAFGEARVRCS</sequence>
<protein>
    <submittedName>
        <fullName evidence="1">Uncharacterized protein</fullName>
    </submittedName>
</protein>
<reference evidence="2" key="1">
    <citation type="journal article" date="2023" name="Front. Plant Sci.">
        <title>Chromosomal-level genome assembly of Melastoma candidum provides insights into trichome evolution.</title>
        <authorList>
            <person name="Zhong Y."/>
            <person name="Wu W."/>
            <person name="Sun C."/>
            <person name="Zou P."/>
            <person name="Liu Y."/>
            <person name="Dai S."/>
            <person name="Zhou R."/>
        </authorList>
    </citation>
    <scope>NUCLEOTIDE SEQUENCE [LARGE SCALE GENOMIC DNA]</scope>
</reference>
<dbReference type="Proteomes" id="UP001057402">
    <property type="component" value="Chromosome 11"/>
</dbReference>
<gene>
    <name evidence="1" type="ORF">MLD38_037846</name>
</gene>
<keyword evidence="2" id="KW-1185">Reference proteome</keyword>